<name>A0A833SJ70_PHYIN</name>
<dbReference type="PANTHER" id="PTHR13471">
    <property type="entry name" value="TETRATRICOPEPTIDE-LIKE HELICAL"/>
    <property type="match status" value="1"/>
</dbReference>
<feature type="compositionally biased region" description="Low complexity" evidence="4">
    <location>
        <begin position="10"/>
        <end position="23"/>
    </location>
</feature>
<dbReference type="Proteomes" id="UP000602510">
    <property type="component" value="Unassembled WGS sequence"/>
</dbReference>
<feature type="compositionally biased region" description="Basic residues" evidence="4">
    <location>
        <begin position="56"/>
        <end position="75"/>
    </location>
</feature>
<dbReference type="Pfam" id="PF08424">
    <property type="entry name" value="NRDE-2"/>
    <property type="match status" value="1"/>
</dbReference>
<evidence type="ECO:0000313" key="5">
    <source>
        <dbReference type="EMBL" id="KAF4032679.1"/>
    </source>
</evidence>
<protein>
    <submittedName>
        <fullName evidence="6">NRDE-2 for RNA interference</fullName>
    </submittedName>
    <submittedName>
        <fullName evidence="5">NRDE-2 protein</fullName>
    </submittedName>
</protein>
<accession>A0A833SJ70</accession>
<sequence>MFAAGRKLASPDADADAGSNANDWLSVGKSFSGGKSEDPSKTKHDAAESESALQVSKHRHNKHRHKEKKRYKEKKRRSEESTAVASRESRHLKKKSKDKKRRRSWSRSNSSDDDEERRRSSHRSRRRRHRSRSNSRSRSQLRCHKETRIAKQTAKDVAVCGQNAGKESEKLFEFDCVGDRENQFFGSTYVHDQPLYELATKRNLHTGAWISQAWPKYISSEGSGKEKNSQDTGRYFSPQARKLERNARQKRLYLAYSEKRLSRVAAKDVMNQPDHRLPEMTYIPLDPVLDVGDMGEVYDGFSRANDDTNGILLTDGQSVEQHLVERSKFLNTAVTANPHNVGSWLDLITFQEQTIRLQPKTKRLSSAIKASIVEKQAAILARALATNPQSRELHRVKLNMSLQTGESSDVDLFQQQLERLLSEDPMNGGLWFKLLQSRHQHFGSFSMQSVRDLYARIISVLRKESVCAAATTTEPVLSTSGRAKSKELTELLLDFHFLMCQFENRAGFIERSLAQLQALIDFTRNEGAVTGGRGSGESHLELLRTFALRWNKEDAIGFGDETVSRIETLADAPKPSLVQLQDFIQKTCVTAVDQVNPPEVLRTEVHRQSLLSASAAYQRQSRRSDATEKNSEINSNDASSDESETESRRGGKVIYSNLHGYRINVDDANDSKEYERILAELRGTENARARQTQLLDKEKLKRAVLAETHSQLEDQRANYDSIDGDDRFLQWLNREEVQIQEQWAPLRSNNPLHQDLIEDQPDRVTLTEELQPFLFSVPKAYQWRLIAEILQMCGVEWRGEFSWESSLPGCESMYSDGSAGYELLVAPILSVLNPDVANSSKHKLFLDPSDRKMLLESALLKDIAVKRGVVCDPSKVAFIRRVFAQAVDTFHETDEKFESALKCLWIGFEAEVIRALGASEESIAYVRRLSQILAKRSKKGDTDFTALYAYAKLELTLGNERQVRRICANTLKSLASPSVNTQSERDFHRFAFLQARLELWSSSGERKKNNEKAQNRLLRCLYTLWSARQLDNTEKESLETITKKHKSRTNDYLQELLISNPSTTCRTDLIARYRADLHFAIQHCVESTTRKLEGNTSSQYRSSCWAGYCMHNLALVVYTYDGFDAACREYRQTLANAEHQFCSHVSWMWTCFLDFMQQHQVSGVAPSLAPREWRSSIGEAVEKFSTNKLFLRLFVDAETGNTISQVLRNYFLRVEKRWRRHFDSPELVEWLFALLCEFYRAERAATTRERSKSSVDEVCCLNHRWGMNATAVNRIRQMFESMVNQIRTKGNALCWGLYMRFEVALGKVDAAKKVLYRGIAACAWSKALYMDGLRATRPYLSEDECQELIEFMEAKELNLRVDFE</sequence>
<keyword evidence="7" id="KW-1185">Reference proteome</keyword>
<dbReference type="GO" id="GO:1902369">
    <property type="term" value="P:negative regulation of RNA catabolic process"/>
    <property type="evidence" value="ECO:0007669"/>
    <property type="project" value="TreeGrafter"/>
</dbReference>
<dbReference type="InterPro" id="IPR013633">
    <property type="entry name" value="NRDE-2"/>
</dbReference>
<keyword evidence="3" id="KW-0539">Nucleus</keyword>
<comment type="similarity">
    <text evidence="2">Belongs to the NRDE2 family.</text>
</comment>
<comment type="subcellular location">
    <subcellularLocation>
        <location evidence="1">Nucleus</location>
    </subcellularLocation>
</comment>
<reference evidence="5" key="1">
    <citation type="submission" date="2020-04" db="EMBL/GenBank/DDBJ databases">
        <title>Hybrid Assembly of Korean Phytophthora infestans isolates.</title>
        <authorList>
            <person name="Prokchorchik M."/>
            <person name="Lee Y."/>
            <person name="Seo J."/>
            <person name="Cho J.-H."/>
            <person name="Park Y.-E."/>
            <person name="Jang D.-C."/>
            <person name="Im J.-S."/>
            <person name="Choi J.-G."/>
            <person name="Park H.-J."/>
            <person name="Lee G.-B."/>
            <person name="Lee Y.-G."/>
            <person name="Hong S.-Y."/>
            <person name="Cho K."/>
            <person name="Sohn K.H."/>
        </authorList>
    </citation>
    <scope>NUCLEOTIDE SEQUENCE</scope>
    <source>
        <strain evidence="5">KR_1_A1</strain>
        <strain evidence="6">KR_2_A2</strain>
    </source>
</reference>
<gene>
    <name evidence="5" type="ORF">GN244_ATG15404</name>
    <name evidence="6" type="ORF">GN958_ATG12495</name>
</gene>
<dbReference type="Proteomes" id="UP000704712">
    <property type="component" value="Unassembled WGS sequence"/>
</dbReference>
<comment type="caution">
    <text evidence="5">The sequence shown here is derived from an EMBL/GenBank/DDBJ whole genome shotgun (WGS) entry which is preliminary data.</text>
</comment>
<feature type="compositionally biased region" description="Basic and acidic residues" evidence="4">
    <location>
        <begin position="35"/>
        <end position="47"/>
    </location>
</feature>
<feature type="compositionally biased region" description="Basic residues" evidence="4">
    <location>
        <begin position="119"/>
        <end position="142"/>
    </location>
</feature>
<dbReference type="EMBL" id="WSZM01000471">
    <property type="protein sequence ID" value="KAF4032679.1"/>
    <property type="molecule type" value="Genomic_DNA"/>
</dbReference>
<evidence type="ECO:0000313" key="7">
    <source>
        <dbReference type="Proteomes" id="UP000602510"/>
    </source>
</evidence>
<dbReference type="GO" id="GO:0071013">
    <property type="term" value="C:catalytic step 2 spliceosome"/>
    <property type="evidence" value="ECO:0007669"/>
    <property type="project" value="TreeGrafter"/>
</dbReference>
<feature type="region of interest" description="Disordered" evidence="4">
    <location>
        <begin position="220"/>
        <end position="241"/>
    </location>
</feature>
<evidence type="ECO:0000256" key="2">
    <source>
        <dbReference type="ARBA" id="ARBA00009265"/>
    </source>
</evidence>
<evidence type="ECO:0000313" key="6">
    <source>
        <dbReference type="EMBL" id="KAF4138341.1"/>
    </source>
</evidence>
<feature type="region of interest" description="Disordered" evidence="4">
    <location>
        <begin position="612"/>
        <end position="649"/>
    </location>
</feature>
<dbReference type="GO" id="GO:0031048">
    <property type="term" value="P:regulatory ncRNA-mediated heterochromatin formation"/>
    <property type="evidence" value="ECO:0007669"/>
    <property type="project" value="TreeGrafter"/>
</dbReference>
<dbReference type="PANTHER" id="PTHR13471:SF0">
    <property type="entry name" value="NUCLEAR EXOSOME REGULATOR NRDE2"/>
    <property type="match status" value="1"/>
</dbReference>
<evidence type="ECO:0000256" key="3">
    <source>
        <dbReference type="ARBA" id="ARBA00023242"/>
    </source>
</evidence>
<dbReference type="EMBL" id="JAACNO010001686">
    <property type="protein sequence ID" value="KAF4138341.1"/>
    <property type="molecule type" value="Genomic_DNA"/>
</dbReference>
<evidence type="ECO:0000256" key="1">
    <source>
        <dbReference type="ARBA" id="ARBA00004123"/>
    </source>
</evidence>
<feature type="compositionally biased region" description="Basic and acidic residues" evidence="4">
    <location>
        <begin position="622"/>
        <end position="631"/>
    </location>
</feature>
<evidence type="ECO:0000256" key="4">
    <source>
        <dbReference type="SAM" id="MobiDB-lite"/>
    </source>
</evidence>
<feature type="region of interest" description="Disordered" evidence="4">
    <location>
        <begin position="1"/>
        <end position="149"/>
    </location>
</feature>
<feature type="compositionally biased region" description="Basic residues" evidence="4">
    <location>
        <begin position="90"/>
        <end position="105"/>
    </location>
</feature>
<proteinExistence type="inferred from homology"/>
<organism evidence="5 7">
    <name type="scientific">Phytophthora infestans</name>
    <name type="common">Potato late blight agent</name>
    <name type="synonym">Botrytis infestans</name>
    <dbReference type="NCBI Taxonomy" id="4787"/>
    <lineage>
        <taxon>Eukaryota</taxon>
        <taxon>Sar</taxon>
        <taxon>Stramenopiles</taxon>
        <taxon>Oomycota</taxon>
        <taxon>Peronosporomycetes</taxon>
        <taxon>Peronosporales</taxon>
        <taxon>Peronosporaceae</taxon>
        <taxon>Phytophthora</taxon>
    </lineage>
</organism>